<evidence type="ECO:0008006" key="4">
    <source>
        <dbReference type="Google" id="ProtNLM"/>
    </source>
</evidence>
<accession>A0ABP1RV12</accession>
<keyword evidence="3" id="KW-1185">Reference proteome</keyword>
<name>A0ABP1RV12_9HEXA</name>
<feature type="transmembrane region" description="Helical" evidence="1">
    <location>
        <begin position="175"/>
        <end position="195"/>
    </location>
</feature>
<keyword evidence="1" id="KW-1133">Transmembrane helix</keyword>
<keyword evidence="1" id="KW-0472">Membrane</keyword>
<organism evidence="2 3">
    <name type="scientific">Orchesella dallaii</name>
    <dbReference type="NCBI Taxonomy" id="48710"/>
    <lineage>
        <taxon>Eukaryota</taxon>
        <taxon>Metazoa</taxon>
        <taxon>Ecdysozoa</taxon>
        <taxon>Arthropoda</taxon>
        <taxon>Hexapoda</taxon>
        <taxon>Collembola</taxon>
        <taxon>Entomobryomorpha</taxon>
        <taxon>Entomobryoidea</taxon>
        <taxon>Orchesellidae</taxon>
        <taxon>Orchesellinae</taxon>
        <taxon>Orchesella</taxon>
    </lineage>
</organism>
<evidence type="ECO:0000313" key="3">
    <source>
        <dbReference type="Proteomes" id="UP001642540"/>
    </source>
</evidence>
<feature type="transmembrane region" description="Helical" evidence="1">
    <location>
        <begin position="258"/>
        <end position="282"/>
    </location>
</feature>
<feature type="transmembrane region" description="Helical" evidence="1">
    <location>
        <begin position="294"/>
        <end position="314"/>
    </location>
</feature>
<protein>
    <recommendedName>
        <fullName evidence="4">Odorant receptor</fullName>
    </recommendedName>
</protein>
<feature type="transmembrane region" description="Helical" evidence="1">
    <location>
        <begin position="137"/>
        <end position="155"/>
    </location>
</feature>
<evidence type="ECO:0000313" key="2">
    <source>
        <dbReference type="EMBL" id="CAL8136430.1"/>
    </source>
</evidence>
<feature type="transmembrane region" description="Helical" evidence="1">
    <location>
        <begin position="202"/>
        <end position="220"/>
    </location>
</feature>
<comment type="caution">
    <text evidence="2">The sequence shown here is derived from an EMBL/GenBank/DDBJ whole genome shotgun (WGS) entry which is preliminary data.</text>
</comment>
<feature type="transmembrane region" description="Helical" evidence="1">
    <location>
        <begin position="74"/>
        <end position="94"/>
    </location>
</feature>
<dbReference type="Proteomes" id="UP001642540">
    <property type="component" value="Unassembled WGS sequence"/>
</dbReference>
<dbReference type="EMBL" id="CAXLJM020000111">
    <property type="protein sequence ID" value="CAL8136430.1"/>
    <property type="molecule type" value="Genomic_DNA"/>
</dbReference>
<reference evidence="2 3" key="1">
    <citation type="submission" date="2024-08" db="EMBL/GenBank/DDBJ databases">
        <authorList>
            <person name="Cucini C."/>
            <person name="Frati F."/>
        </authorList>
    </citation>
    <scope>NUCLEOTIDE SEQUENCE [LARGE SCALE GENOMIC DNA]</scope>
</reference>
<proteinExistence type="predicted"/>
<feature type="transmembrane region" description="Helical" evidence="1">
    <location>
        <begin position="46"/>
        <end position="68"/>
    </location>
</feature>
<gene>
    <name evidence="2" type="ORF">ODALV1_LOCUS26439</name>
</gene>
<sequence length="385" mass="45073">MISSKVYKIVGTVIWVASHLASIPFGWDFKKKKVDASKWAEWPSQFFFFMLYIPYMFLMTIKVIYYQLSRDYSSLAYLYGLWNFAVMIFILALLQVTNANELRVLCNAVVTYTENLSAFYTRRHEGTQNKIRRLKQLLIIIILVSTLSQTVAITHHCLFPTDVAYPWSIMSEDDFTLPIYLFLVNSYAVGQTIVGTLMNLQMTAIVAYIYTLTVIILPEFTTGRPSTSYGISGKLRTFQRLPQFYRGLQILHSRALNLYGWMMIPFQTLCLNQVLFCNYILTTRWKEMEDLHKALLLLWSVMITIIYGGVLEYGGRLFQVGTKTLRSWEHFNWGTNWRNKYMKRFGKACRPIRIHYGNRYTIRKLTVLKFFRGIVRGTFRALLVT</sequence>
<keyword evidence="1" id="KW-0812">Transmembrane</keyword>
<evidence type="ECO:0000256" key="1">
    <source>
        <dbReference type="SAM" id="Phobius"/>
    </source>
</evidence>